<dbReference type="PROSITE" id="PS00650">
    <property type="entry name" value="G_PROTEIN_RECEP_F2_2"/>
    <property type="match status" value="1"/>
</dbReference>
<evidence type="ECO:0000256" key="7">
    <source>
        <dbReference type="SAM" id="Phobius"/>
    </source>
</evidence>
<comment type="caution">
    <text evidence="11">The sequence shown here is derived from an EMBL/GenBank/DDBJ whole genome shotgun (WGS) entry which is preliminary data.</text>
</comment>
<evidence type="ECO:0000259" key="10">
    <source>
        <dbReference type="PROSITE" id="PS50261"/>
    </source>
</evidence>
<feature type="signal peptide" evidence="8">
    <location>
        <begin position="1"/>
        <end position="16"/>
    </location>
</feature>
<dbReference type="PANTHER" id="PTHR12011">
    <property type="entry name" value="ADHESION G-PROTEIN COUPLED RECEPTOR"/>
    <property type="match status" value="1"/>
</dbReference>
<feature type="domain" description="G-protein coupled receptors family 2 profile 2" evidence="10">
    <location>
        <begin position="604"/>
        <end position="962"/>
    </location>
</feature>
<keyword evidence="6" id="KW-1015">Disulfide bond</keyword>
<organism evidence="11 12">
    <name type="scientific">Clavelina lepadiformis</name>
    <name type="common">Light-bulb sea squirt</name>
    <name type="synonym">Ascidia lepadiformis</name>
    <dbReference type="NCBI Taxonomy" id="159417"/>
    <lineage>
        <taxon>Eukaryota</taxon>
        <taxon>Metazoa</taxon>
        <taxon>Chordata</taxon>
        <taxon>Tunicata</taxon>
        <taxon>Ascidiacea</taxon>
        <taxon>Aplousobranchia</taxon>
        <taxon>Clavelinidae</taxon>
        <taxon>Clavelina</taxon>
    </lineage>
</organism>
<dbReference type="InterPro" id="IPR046338">
    <property type="entry name" value="GAIN_dom_sf"/>
</dbReference>
<dbReference type="InterPro" id="IPR057244">
    <property type="entry name" value="GAIN_B"/>
</dbReference>
<evidence type="ECO:0000259" key="9">
    <source>
        <dbReference type="PROSITE" id="PS50221"/>
    </source>
</evidence>
<dbReference type="SUPFAM" id="SSF81321">
    <property type="entry name" value="Family A G protein-coupled receptor-like"/>
    <property type="match status" value="1"/>
</dbReference>
<dbReference type="PANTHER" id="PTHR12011:SF471">
    <property type="entry name" value="G-PROTEIN COUPLED RECEPTORS FAMILY 2 PROFILE 2 DOMAIN-CONTAINING PROTEIN"/>
    <property type="match status" value="1"/>
</dbReference>
<dbReference type="Gene3D" id="1.20.1070.10">
    <property type="entry name" value="Rhodopsin 7-helix transmembrane proteins"/>
    <property type="match status" value="1"/>
</dbReference>
<evidence type="ECO:0000256" key="8">
    <source>
        <dbReference type="SAM" id="SignalP"/>
    </source>
</evidence>
<gene>
    <name evidence="11" type="ORF">CVLEPA_LOCUS15227</name>
</gene>
<evidence type="ECO:0000256" key="2">
    <source>
        <dbReference type="ARBA" id="ARBA00022692"/>
    </source>
</evidence>
<feature type="transmembrane region" description="Helical" evidence="7">
    <location>
        <begin position="710"/>
        <end position="732"/>
    </location>
</feature>
<feature type="transmembrane region" description="Helical" evidence="7">
    <location>
        <begin position="677"/>
        <end position="698"/>
    </location>
</feature>
<name>A0ABP0FZN5_CLALP</name>
<feature type="domain" description="GAIN-B" evidence="9">
    <location>
        <begin position="418"/>
        <end position="593"/>
    </location>
</feature>
<evidence type="ECO:0000256" key="5">
    <source>
        <dbReference type="ARBA" id="ARBA00023136"/>
    </source>
</evidence>
<dbReference type="InterPro" id="IPR000203">
    <property type="entry name" value="GPS"/>
</dbReference>
<reference evidence="11 12" key="1">
    <citation type="submission" date="2024-02" db="EMBL/GenBank/DDBJ databases">
        <authorList>
            <person name="Daric V."/>
            <person name="Darras S."/>
        </authorList>
    </citation>
    <scope>NUCLEOTIDE SEQUENCE [LARGE SCALE GENOMIC DNA]</scope>
</reference>
<dbReference type="Pfam" id="PF00002">
    <property type="entry name" value="7tm_2"/>
    <property type="match status" value="1"/>
</dbReference>
<dbReference type="InterPro" id="IPR017981">
    <property type="entry name" value="GPCR_2-like_7TM"/>
</dbReference>
<dbReference type="Pfam" id="PF01825">
    <property type="entry name" value="GPS"/>
    <property type="match status" value="1"/>
</dbReference>
<keyword evidence="5 7" id="KW-0472">Membrane</keyword>
<keyword evidence="4 7" id="KW-1133">Transmembrane helix</keyword>
<feature type="transmembrane region" description="Helical" evidence="7">
    <location>
        <begin position="606"/>
        <end position="628"/>
    </location>
</feature>
<dbReference type="EMBL" id="CAWYQH010000097">
    <property type="protein sequence ID" value="CAK8684237.1"/>
    <property type="molecule type" value="Genomic_DNA"/>
</dbReference>
<dbReference type="InterPro" id="IPR017983">
    <property type="entry name" value="GPCR_2_secretin-like_CS"/>
</dbReference>
<comment type="subcellular location">
    <subcellularLocation>
        <location evidence="1">Membrane</location>
        <topology evidence="1">Multi-pass membrane protein</topology>
    </subcellularLocation>
</comment>
<feature type="transmembrane region" description="Helical" evidence="7">
    <location>
        <begin position="940"/>
        <end position="961"/>
    </location>
</feature>
<keyword evidence="2 7" id="KW-0812">Transmembrane</keyword>
<evidence type="ECO:0000256" key="3">
    <source>
        <dbReference type="ARBA" id="ARBA00022729"/>
    </source>
</evidence>
<dbReference type="Gene3D" id="2.60.220.50">
    <property type="match status" value="1"/>
</dbReference>
<evidence type="ECO:0000256" key="1">
    <source>
        <dbReference type="ARBA" id="ARBA00004141"/>
    </source>
</evidence>
<dbReference type="PROSITE" id="PS50221">
    <property type="entry name" value="GAIN_B"/>
    <property type="match status" value="1"/>
</dbReference>
<evidence type="ECO:0000256" key="6">
    <source>
        <dbReference type="ARBA" id="ARBA00023157"/>
    </source>
</evidence>
<accession>A0ABP0FZN5</accession>
<keyword evidence="12" id="KW-1185">Reference proteome</keyword>
<feature type="transmembrane region" description="Helical" evidence="7">
    <location>
        <begin position="912"/>
        <end position="934"/>
    </location>
</feature>
<dbReference type="PRINTS" id="PR00249">
    <property type="entry name" value="GPCRSECRETIN"/>
</dbReference>
<dbReference type="PROSITE" id="PS50261">
    <property type="entry name" value="G_PROTEIN_RECEP_F2_4"/>
    <property type="match status" value="1"/>
</dbReference>
<dbReference type="Proteomes" id="UP001642483">
    <property type="component" value="Unassembled WGS sequence"/>
</dbReference>
<evidence type="ECO:0000313" key="11">
    <source>
        <dbReference type="EMBL" id="CAK8684237.1"/>
    </source>
</evidence>
<feature type="transmembrane region" description="Helical" evidence="7">
    <location>
        <begin position="778"/>
        <end position="801"/>
    </location>
</feature>
<proteinExistence type="predicted"/>
<keyword evidence="3 8" id="KW-0732">Signal</keyword>
<feature type="chain" id="PRO_5045942539" evidence="8">
    <location>
        <begin position="17"/>
        <end position="1021"/>
    </location>
</feature>
<dbReference type="InterPro" id="IPR000832">
    <property type="entry name" value="GPCR_2_secretin-like"/>
</dbReference>
<feature type="transmembrane region" description="Helical" evidence="7">
    <location>
        <begin position="640"/>
        <end position="657"/>
    </location>
</feature>
<evidence type="ECO:0000313" key="12">
    <source>
        <dbReference type="Proteomes" id="UP001642483"/>
    </source>
</evidence>
<protein>
    <submittedName>
        <fullName evidence="11">Uncharacterized protein</fullName>
    </submittedName>
</protein>
<evidence type="ECO:0000256" key="4">
    <source>
        <dbReference type="ARBA" id="ARBA00022989"/>
    </source>
</evidence>
<sequence length="1021" mass="114619">MKCILMFSCLCGVVFANTYGQEIADSGYDYNGYDNSVDDGIYDELRLTEVEDQTNTTTNNVSDELASKLRQEKYRKPLDHLFGSNEKSEDQLFHYLKVRRGDDNDNELDYWTLDFMRENIVKQFAETGSTLSQEDQDVIKEILRMIEDAQQLLFHKPNYWTTDSFKLINSSKSVIECALGREGALHQFNSIERALSPASRYQCGYTLPFLWAELVRINYKKKSCSLKDAIEALDQIQQAAKIRKGYHKESNTKNDDKYHHIKVDLIMALSKPKHLEYLKPLLCNEVEQVEDCEDVATSICKDPTIIFVSEITSKIQQGTKNAIPKPSEITTMLEIQQELASVSNQLASSALTKDSKFAARQMLDSYMGIVDTVIGNSSTALWKQVPQSETQSEFQLVLLSNEEYVGSISDIFLAEDKPLDEIKKSAFSLQMQKVNPTGEIKNKVSFKFGDAEIWTEGLEDNFHNETDINVYALYYNSWQEVLNDVSSSSDGRSVGSGKKSFVGKGGVVSLSTRSQRQKKSVSVTYRMKISESILSSNANDTGYICLSCGYLDVAKASWLTEGCRAIEVKESGLMCFCNHTTNFAAFMSPFPAEFNTTADQELWLNIMQYVGSSLSVLGLLASFIAFCIVRHSVKNDRLRAHMNLVVALFFVHVIQLASDQAVYNNTACEVTTVATHYFLLASFMFMFVEGIFLYRYVVQVFVHSKLENRCWMYLIGWGIPVVIVAISAGYGLPNDMYIQPRPAPSSCPAGEILYSQGMPVLKYATCWLSTISGMTWAFIAPAIAVILFNLVILCKVVQVLVKLSERSKGMRPYQPTYTGNGYRSRSKVSIPMSSSKPLVSEVKANEVSTASNGEESGIYDPLHANVQTHSGSYSKPRTSSHTYNQHIVVDKSRDSTAPGPGDKDFLSDVKTAIRGAAVLLPILGIPWICGMLGYKSYVLKVLFVVLNSIQGFVIFLVYCVFNGEVRRALRRHFQLYKMKKYSGRGRTSSTSSLKLAFNRGLLRNWRRRSTAVSVLSTSNHL</sequence>